<comment type="caution">
    <text evidence="2">The sequence shown here is derived from an EMBL/GenBank/DDBJ whole genome shotgun (WGS) entry which is preliminary data.</text>
</comment>
<proteinExistence type="predicted"/>
<evidence type="ECO:0000313" key="2">
    <source>
        <dbReference type="EMBL" id="KAK4536534.1"/>
    </source>
</evidence>
<dbReference type="AlphaFoldDB" id="A0AAV9IW83"/>
<feature type="region of interest" description="Disordered" evidence="1">
    <location>
        <begin position="418"/>
        <end position="455"/>
    </location>
</feature>
<dbReference type="EMBL" id="JANCYW010000008">
    <property type="protein sequence ID" value="KAK4536534.1"/>
    <property type="molecule type" value="Genomic_DNA"/>
</dbReference>
<reference evidence="2 3" key="1">
    <citation type="submission" date="2022-07" db="EMBL/GenBank/DDBJ databases">
        <title>Genome-wide signatures of adaptation to extreme environments.</title>
        <authorList>
            <person name="Cho C.H."/>
            <person name="Yoon H.S."/>
        </authorList>
    </citation>
    <scope>NUCLEOTIDE SEQUENCE [LARGE SCALE GENOMIC DNA]</scope>
    <source>
        <strain evidence="2 3">DBV 063 E5</strain>
    </source>
</reference>
<protein>
    <recommendedName>
        <fullName evidence="4">DUF1618 domain-containing protein</fullName>
    </recommendedName>
</protein>
<organism evidence="2 3">
    <name type="scientific">Cyanidium caldarium</name>
    <name type="common">Red alga</name>
    <dbReference type="NCBI Taxonomy" id="2771"/>
    <lineage>
        <taxon>Eukaryota</taxon>
        <taxon>Rhodophyta</taxon>
        <taxon>Bangiophyceae</taxon>
        <taxon>Cyanidiales</taxon>
        <taxon>Cyanidiaceae</taxon>
        <taxon>Cyanidium</taxon>
    </lineage>
</organism>
<accession>A0AAV9IW83</accession>
<evidence type="ECO:0000256" key="1">
    <source>
        <dbReference type="SAM" id="MobiDB-lite"/>
    </source>
</evidence>
<evidence type="ECO:0008006" key="4">
    <source>
        <dbReference type="Google" id="ProtNLM"/>
    </source>
</evidence>
<name>A0AAV9IW83_CYACA</name>
<sequence>MGMEEDAAGGSSDVLDPKWLSKVRQRECGTGGGEGAAWRRSCRLQALREAYRWRCVPTVRAMRTKRYDVDVESASADLEGGIPLSLAIREDRLLSLVCFGREIQVHEHACLRDADATDSFRVGMVTPPPPAQRDANGSGGGSWSRYLRRWEGAQWLPRRDVARVAAFRRDALLVYDLERDPPEAGLSNGHAGGGEWLGAPHRQLRLLNGKRGRLTSMSVLVDESGAAGLNSHTIAIGGGRGTGAFAALADMRSGRAEHSLLYLALANTRVHVDDWPTGVLQLNPFVAPFLLTVVERGALQHHDVRMASTCEPRPPLRRQEGAPTLFSVDVPGGGPSSFLGYTRHDERDVSSVVPLPPAAQPGGHISFAMVVGHGRRLQVFDVPLRAIGCSPGADQNAAPSRERSNEWCCRWSFAAGDEERTSPAAPQPADEQLRESAAVRRRRTDAPPPPPPSFVLRERSMDTAAFFGDNVTPGAPHALQRVCKVCRPACSVYPDGQTVHLFTALRKLEQDRNALYVFDVSRHAGGRAAVDGVPPLVRRPLWCGERWSHSMFSLDGVAVESGVESPAALVSHSLAQVPFCRYPVVLSAWEPRLRWGA</sequence>
<gene>
    <name evidence="2" type="ORF">CDCA_CDCA08G2559</name>
</gene>
<dbReference type="Proteomes" id="UP001301350">
    <property type="component" value="Unassembled WGS sequence"/>
</dbReference>
<keyword evidence="3" id="KW-1185">Reference proteome</keyword>
<evidence type="ECO:0000313" key="3">
    <source>
        <dbReference type="Proteomes" id="UP001301350"/>
    </source>
</evidence>